<evidence type="ECO:0000313" key="5">
    <source>
        <dbReference type="Proteomes" id="UP000283269"/>
    </source>
</evidence>
<keyword evidence="5" id="KW-1185">Reference proteome</keyword>
<dbReference type="Pfam" id="PF02661">
    <property type="entry name" value="Fic"/>
    <property type="match status" value="1"/>
</dbReference>
<dbReference type="PROSITE" id="PS51459">
    <property type="entry name" value="FIDO"/>
    <property type="match status" value="1"/>
</dbReference>
<dbReference type="InterPro" id="IPR003812">
    <property type="entry name" value="Fido"/>
</dbReference>
<comment type="caution">
    <text evidence="4">The sequence shown here is derived from an EMBL/GenBank/DDBJ whole genome shotgun (WGS) entry which is preliminary data.</text>
</comment>
<dbReference type="InParanoid" id="A0A409X5Q8"/>
<feature type="domain" description="Fido" evidence="3">
    <location>
        <begin position="256"/>
        <end position="417"/>
    </location>
</feature>
<proteinExistence type="predicted"/>
<dbReference type="PANTHER" id="PTHR13504">
    <property type="entry name" value="FIDO DOMAIN-CONTAINING PROTEIN DDB_G0283145"/>
    <property type="match status" value="1"/>
</dbReference>
<reference evidence="4 5" key="1">
    <citation type="journal article" date="2018" name="Evol. Lett.">
        <title>Horizontal gene cluster transfer increased hallucinogenic mushroom diversity.</title>
        <authorList>
            <person name="Reynolds H.T."/>
            <person name="Vijayakumar V."/>
            <person name="Gluck-Thaler E."/>
            <person name="Korotkin H.B."/>
            <person name="Matheny P.B."/>
            <person name="Slot J.C."/>
        </authorList>
    </citation>
    <scope>NUCLEOTIDE SEQUENCE [LARGE SCALE GENOMIC DNA]</scope>
    <source>
        <strain evidence="4 5">2631</strain>
    </source>
</reference>
<dbReference type="STRING" id="93625.A0A409X5Q8"/>
<evidence type="ECO:0000313" key="4">
    <source>
        <dbReference type="EMBL" id="PPQ86123.1"/>
    </source>
</evidence>
<dbReference type="InterPro" id="IPR036597">
    <property type="entry name" value="Fido-like_dom_sf"/>
</dbReference>
<evidence type="ECO:0000259" key="3">
    <source>
        <dbReference type="PROSITE" id="PS51459"/>
    </source>
</evidence>
<accession>A0A409X5Q8</accession>
<dbReference type="AlphaFoldDB" id="A0A409X5Q8"/>
<dbReference type="Gene3D" id="1.10.3290.10">
    <property type="entry name" value="Fido-like domain"/>
    <property type="match status" value="1"/>
</dbReference>
<name>A0A409X5Q8_PSICY</name>
<protein>
    <recommendedName>
        <fullName evidence="3">Fido domain-containing protein</fullName>
    </recommendedName>
</protein>
<dbReference type="SUPFAM" id="SSF140931">
    <property type="entry name" value="Fic-like"/>
    <property type="match status" value="1"/>
</dbReference>
<dbReference type="GO" id="GO:0005524">
    <property type="term" value="F:ATP binding"/>
    <property type="evidence" value="ECO:0007669"/>
    <property type="project" value="UniProtKB-KW"/>
</dbReference>
<dbReference type="OrthoDB" id="439046at2759"/>
<evidence type="ECO:0000256" key="2">
    <source>
        <dbReference type="PIRSR" id="PIRSR640198-2"/>
    </source>
</evidence>
<dbReference type="EMBL" id="NHYD01002554">
    <property type="protein sequence ID" value="PPQ86123.1"/>
    <property type="molecule type" value="Genomic_DNA"/>
</dbReference>
<dbReference type="InterPro" id="IPR040198">
    <property type="entry name" value="Fido_containing"/>
</dbReference>
<keyword evidence="2" id="KW-0067">ATP-binding</keyword>
<sequence length="434" mass="50388">MVHDSTYLPCFLNVDRPQIQSLQLTLPTDLPTQIIRQINDSLEIDPSDGRSCAATGRLWDYILESHRIPYLMLRVADMRMSMGSKVTALALYDELKGILNNPEFSHWVVQSKLSVQQETHSLLSEYKDSSYFTPSQRWVPTAQHPFPRCRLEKEDLQRFRELWESLKFKNNNEALFLNMHCLETNYIEGTFAFDTYTNDRLVVIGFYDQEQRLKYDLTDPERGAVRSLQDALSILQDTHRALTHIYIFREPEPPALDVQMLCQLHAELMKTSRVLYDETHQKGRLSYTNIGITRQTSRVNVTASSMFRGEIVRVQFCPFDEVEAELDLFCRRFNEIIRDDDMDPFAAAAWISYTFVYIHPFEDGNGRLSRMLASIPLIRQGLPPICIRKSSQVGYIANLNKTREMARHGDYKGLMRTLFTINENSLALLLFPAF</sequence>
<organism evidence="4 5">
    <name type="scientific">Psilocybe cyanescens</name>
    <dbReference type="NCBI Taxonomy" id="93625"/>
    <lineage>
        <taxon>Eukaryota</taxon>
        <taxon>Fungi</taxon>
        <taxon>Dikarya</taxon>
        <taxon>Basidiomycota</taxon>
        <taxon>Agaricomycotina</taxon>
        <taxon>Agaricomycetes</taxon>
        <taxon>Agaricomycetidae</taxon>
        <taxon>Agaricales</taxon>
        <taxon>Agaricineae</taxon>
        <taxon>Strophariaceae</taxon>
        <taxon>Psilocybe</taxon>
    </lineage>
</organism>
<dbReference type="PANTHER" id="PTHR13504:SF38">
    <property type="entry name" value="FIDO DOMAIN-CONTAINING PROTEIN"/>
    <property type="match status" value="1"/>
</dbReference>
<dbReference type="Proteomes" id="UP000283269">
    <property type="component" value="Unassembled WGS sequence"/>
</dbReference>
<evidence type="ECO:0000256" key="1">
    <source>
        <dbReference type="PIRSR" id="PIRSR640198-1"/>
    </source>
</evidence>
<keyword evidence="2" id="KW-0547">Nucleotide-binding</keyword>
<gene>
    <name evidence="4" type="ORF">CVT25_002758</name>
</gene>
<feature type="active site" evidence="1">
    <location>
        <position position="359"/>
    </location>
</feature>
<feature type="binding site" evidence="2">
    <location>
        <begin position="363"/>
        <end position="370"/>
    </location>
    <ligand>
        <name>ATP</name>
        <dbReference type="ChEBI" id="CHEBI:30616"/>
    </ligand>
</feature>